<dbReference type="EMBL" id="MDYQ01000015">
    <property type="protein sequence ID" value="PRP88059.1"/>
    <property type="molecule type" value="Genomic_DNA"/>
</dbReference>
<accession>A0A2P6NVS2</accession>
<keyword evidence="3 7" id="KW-0812">Transmembrane</keyword>
<dbReference type="GO" id="GO:0005794">
    <property type="term" value="C:Golgi apparatus"/>
    <property type="evidence" value="ECO:0007669"/>
    <property type="project" value="TreeGrafter"/>
</dbReference>
<comment type="subcellular location">
    <subcellularLocation>
        <location evidence="1">Membrane</location>
        <topology evidence="1">Multi-pass membrane protein</topology>
    </subcellularLocation>
</comment>
<dbReference type="PANTHER" id="PTHR22883:SF203">
    <property type="entry name" value="PALMITOYLTRANSFERASE"/>
    <property type="match status" value="1"/>
</dbReference>
<evidence type="ECO:0000256" key="1">
    <source>
        <dbReference type="ARBA" id="ARBA00004141"/>
    </source>
</evidence>
<evidence type="ECO:0000256" key="2">
    <source>
        <dbReference type="ARBA" id="ARBA00022679"/>
    </source>
</evidence>
<evidence type="ECO:0000256" key="8">
    <source>
        <dbReference type="SAM" id="Coils"/>
    </source>
</evidence>
<feature type="transmembrane region" description="Helical" evidence="7">
    <location>
        <begin position="383"/>
        <end position="403"/>
    </location>
</feature>
<protein>
    <recommendedName>
        <fullName evidence="7">Palmitoyltransferase</fullName>
        <ecNumber evidence="7">2.3.1.225</ecNumber>
    </recommendedName>
</protein>
<feature type="transmembrane region" description="Helical" evidence="7">
    <location>
        <begin position="517"/>
        <end position="540"/>
    </location>
</feature>
<comment type="domain">
    <text evidence="7">The DHHC domain is required for palmitoyltransferase activity.</text>
</comment>
<evidence type="ECO:0000256" key="3">
    <source>
        <dbReference type="ARBA" id="ARBA00022692"/>
    </source>
</evidence>
<sequence>MWIDVVVQPRYLSSIPSSTSKTPGNNTLKTTIKPTVKSSSGNTDQRATLMNTLGYNRPNVPKSGSTTYKLETVLGSSAHSYDETLNDHDTKQTLVRCDLPASAFSSTFTHFTTASLRWRLMRARLESSFWERENQFLKAYEYKRHQLRKMKEEVFHMRIEKTTSELKSRINESIQAHEGLSPNVSAQFANAFKTMAISLMAAENYLPIHNVRFDEHKVDRMTTEAIPQIDRLLQELPMANDQLAEVGVEGVTLLDKTKELLGQLSQIEYRTMTRLLEADQLMFSVESPLLVIQLAAEENWPRSFLARPEEKDTLQEAGRRLRAALFFLCQPTFSDVDEMRHNGLSLPFHELQIIAWLLKLGFVGIFFGWYVQGMSRGEDIGMGVVMAIVFCTSFVTGITTMVIDPSDSNINPGRDPDSIELPQGQRVIDENLFCYLCQAQVSKHCRACNKCVSTFDHHCKWLNNCVGDKNYRIFLLYVASTFLSSLIHGACGLSLLIRIAVDRSKIIDNLHFHEYYLNIWVFLAINVLFVLLSIPADYLLGQLFFFHVQLIQRKMTTYEFILELRAEQEEKERLEEANRHAEQISLRLKAREEAERTNIPKVNIEQIPTPSPQWMDNMPASVRSSASVDIIPSGTPRTLKPADAVPPSSRERKTPRPTTDERPSTPRINNMNLTVNTTHPSPRLLLPPISPGRQDSGGMWPHQSHQKAQEDLGISPHKSFRDIVSHLRSVRITALYSMPY</sequence>
<feature type="domain" description="Palmitoyltransferase DHHC" evidence="10">
    <location>
        <begin position="430"/>
        <end position="561"/>
    </location>
</feature>
<keyword evidence="12" id="KW-1185">Reference proteome</keyword>
<name>A0A2P6NVS2_9EUKA</name>
<proteinExistence type="inferred from homology"/>
<dbReference type="PROSITE" id="PS50216">
    <property type="entry name" value="DHHC"/>
    <property type="match status" value="1"/>
</dbReference>
<evidence type="ECO:0000313" key="12">
    <source>
        <dbReference type="Proteomes" id="UP000241769"/>
    </source>
</evidence>
<feature type="compositionally biased region" description="Polar residues" evidence="9">
    <location>
        <begin position="666"/>
        <end position="679"/>
    </location>
</feature>
<keyword evidence="2 7" id="KW-0808">Transferase</keyword>
<dbReference type="Proteomes" id="UP000241769">
    <property type="component" value="Unassembled WGS sequence"/>
</dbReference>
<feature type="compositionally biased region" description="Basic and acidic residues" evidence="9">
    <location>
        <begin position="649"/>
        <end position="664"/>
    </location>
</feature>
<evidence type="ECO:0000256" key="9">
    <source>
        <dbReference type="SAM" id="MobiDB-lite"/>
    </source>
</evidence>
<reference evidence="11 12" key="1">
    <citation type="journal article" date="2018" name="Genome Biol. Evol.">
        <title>Multiple Roots of Fruiting Body Formation in Amoebozoa.</title>
        <authorList>
            <person name="Hillmann F."/>
            <person name="Forbes G."/>
            <person name="Novohradska S."/>
            <person name="Ferling I."/>
            <person name="Riege K."/>
            <person name="Groth M."/>
            <person name="Westermann M."/>
            <person name="Marz M."/>
            <person name="Spaller T."/>
            <person name="Winckler T."/>
            <person name="Schaap P."/>
            <person name="Glockner G."/>
        </authorList>
    </citation>
    <scope>NUCLEOTIDE SEQUENCE [LARGE SCALE GENOMIC DNA]</scope>
    <source>
        <strain evidence="11 12">Jena</strain>
    </source>
</reference>
<feature type="coiled-coil region" evidence="8">
    <location>
        <begin position="564"/>
        <end position="594"/>
    </location>
</feature>
<keyword evidence="8" id="KW-0175">Coiled coil</keyword>
<comment type="similarity">
    <text evidence="7">Belongs to the DHHC palmitoyltransferase family.</text>
</comment>
<dbReference type="EC" id="2.3.1.225" evidence="7"/>
<dbReference type="GO" id="GO:0016020">
    <property type="term" value="C:membrane"/>
    <property type="evidence" value="ECO:0007669"/>
    <property type="project" value="UniProtKB-SubCell"/>
</dbReference>
<evidence type="ECO:0000256" key="4">
    <source>
        <dbReference type="ARBA" id="ARBA00022989"/>
    </source>
</evidence>
<keyword evidence="4 7" id="KW-1133">Transmembrane helix</keyword>
<dbReference type="GO" id="GO:0005783">
    <property type="term" value="C:endoplasmic reticulum"/>
    <property type="evidence" value="ECO:0007669"/>
    <property type="project" value="TreeGrafter"/>
</dbReference>
<evidence type="ECO:0000256" key="5">
    <source>
        <dbReference type="ARBA" id="ARBA00023136"/>
    </source>
</evidence>
<feature type="region of interest" description="Disordered" evidence="9">
    <location>
        <begin position="597"/>
        <end position="684"/>
    </location>
</feature>
<keyword evidence="6 7" id="KW-0012">Acyltransferase</keyword>
<dbReference type="GO" id="GO:0019706">
    <property type="term" value="F:protein-cysteine S-palmitoyltransferase activity"/>
    <property type="evidence" value="ECO:0007669"/>
    <property type="project" value="UniProtKB-EC"/>
</dbReference>
<feature type="transmembrane region" description="Helical" evidence="7">
    <location>
        <begin position="474"/>
        <end position="497"/>
    </location>
</feature>
<comment type="catalytic activity">
    <reaction evidence="7">
        <text>L-cysteinyl-[protein] + hexadecanoyl-CoA = S-hexadecanoyl-L-cysteinyl-[protein] + CoA</text>
        <dbReference type="Rhea" id="RHEA:36683"/>
        <dbReference type="Rhea" id="RHEA-COMP:10131"/>
        <dbReference type="Rhea" id="RHEA-COMP:11032"/>
        <dbReference type="ChEBI" id="CHEBI:29950"/>
        <dbReference type="ChEBI" id="CHEBI:57287"/>
        <dbReference type="ChEBI" id="CHEBI:57379"/>
        <dbReference type="ChEBI" id="CHEBI:74151"/>
        <dbReference type="EC" id="2.3.1.225"/>
    </reaction>
</comment>
<organism evidence="11 12">
    <name type="scientific">Planoprotostelium fungivorum</name>
    <dbReference type="NCBI Taxonomy" id="1890364"/>
    <lineage>
        <taxon>Eukaryota</taxon>
        <taxon>Amoebozoa</taxon>
        <taxon>Evosea</taxon>
        <taxon>Variosea</taxon>
        <taxon>Cavosteliida</taxon>
        <taxon>Cavosteliaceae</taxon>
        <taxon>Planoprotostelium</taxon>
    </lineage>
</organism>
<gene>
    <name evidence="11" type="ORF">PROFUN_04487</name>
</gene>
<evidence type="ECO:0000256" key="6">
    <source>
        <dbReference type="ARBA" id="ARBA00023315"/>
    </source>
</evidence>
<dbReference type="AlphaFoldDB" id="A0A2P6NVS2"/>
<dbReference type="OrthoDB" id="9909019at2759"/>
<dbReference type="InterPro" id="IPR001594">
    <property type="entry name" value="Palmitoyltrfase_DHHC"/>
</dbReference>
<keyword evidence="5 7" id="KW-0472">Membrane</keyword>
<dbReference type="InterPro" id="IPR039859">
    <property type="entry name" value="PFA4/ZDH16/20/ERF2-like"/>
</dbReference>
<dbReference type="PANTHER" id="PTHR22883">
    <property type="entry name" value="ZINC FINGER DHHC DOMAIN CONTAINING PROTEIN"/>
    <property type="match status" value="1"/>
</dbReference>
<dbReference type="STRING" id="1890364.A0A2P6NVS2"/>
<dbReference type="InParanoid" id="A0A2P6NVS2"/>
<evidence type="ECO:0000256" key="7">
    <source>
        <dbReference type="RuleBase" id="RU079119"/>
    </source>
</evidence>
<evidence type="ECO:0000313" key="11">
    <source>
        <dbReference type="EMBL" id="PRP88059.1"/>
    </source>
</evidence>
<dbReference type="GO" id="GO:0006612">
    <property type="term" value="P:protein targeting to membrane"/>
    <property type="evidence" value="ECO:0007669"/>
    <property type="project" value="TreeGrafter"/>
</dbReference>
<dbReference type="Pfam" id="PF01529">
    <property type="entry name" value="DHHC"/>
    <property type="match status" value="1"/>
</dbReference>
<comment type="caution">
    <text evidence="11">The sequence shown here is derived from an EMBL/GenBank/DDBJ whole genome shotgun (WGS) entry which is preliminary data.</text>
</comment>
<evidence type="ECO:0000259" key="10">
    <source>
        <dbReference type="Pfam" id="PF01529"/>
    </source>
</evidence>
<feature type="transmembrane region" description="Helical" evidence="7">
    <location>
        <begin position="353"/>
        <end position="371"/>
    </location>
</feature>
<feature type="region of interest" description="Disordered" evidence="9">
    <location>
        <begin position="14"/>
        <end position="43"/>
    </location>
</feature>